<feature type="transmembrane region" description="Helical" evidence="9">
    <location>
        <begin position="109"/>
        <end position="125"/>
    </location>
</feature>
<evidence type="ECO:0000256" key="7">
    <source>
        <dbReference type="ARBA" id="ARBA00022989"/>
    </source>
</evidence>
<comment type="caution">
    <text evidence="11">The sequence shown here is derived from an EMBL/GenBank/DDBJ whole genome shotgun (WGS) entry which is preliminary data.</text>
</comment>
<feature type="transmembrane region" description="Helical" evidence="9">
    <location>
        <begin position="59"/>
        <end position="78"/>
    </location>
</feature>
<feature type="transmembrane region" description="Helical" evidence="9">
    <location>
        <begin position="84"/>
        <end position="102"/>
    </location>
</feature>
<feature type="transmembrane region" description="Helical" evidence="9">
    <location>
        <begin position="26"/>
        <end position="47"/>
    </location>
</feature>
<dbReference type="Pfam" id="PF02653">
    <property type="entry name" value="BPD_transp_2"/>
    <property type="match status" value="1"/>
</dbReference>
<evidence type="ECO:0000256" key="8">
    <source>
        <dbReference type="ARBA" id="ARBA00023136"/>
    </source>
</evidence>
<evidence type="ECO:0000256" key="4">
    <source>
        <dbReference type="ARBA" id="ARBA00022692"/>
    </source>
</evidence>
<keyword evidence="4 9" id="KW-0812">Transmembrane</keyword>
<evidence type="ECO:0000256" key="1">
    <source>
        <dbReference type="ARBA" id="ARBA00004651"/>
    </source>
</evidence>
<comment type="subcellular location">
    <subcellularLocation>
        <location evidence="1">Cell membrane</location>
        <topology evidence="1">Multi-pass membrane protein</topology>
    </subcellularLocation>
</comment>
<gene>
    <name evidence="11" type="ORF">ABID16_002672</name>
</gene>
<dbReference type="PROSITE" id="PS50893">
    <property type="entry name" value="ABC_TRANSPORTER_2"/>
    <property type="match status" value="1"/>
</dbReference>
<evidence type="ECO:0000256" key="5">
    <source>
        <dbReference type="ARBA" id="ARBA00022741"/>
    </source>
</evidence>
<keyword evidence="5" id="KW-0547">Nucleotide-binding</keyword>
<dbReference type="InterPro" id="IPR043428">
    <property type="entry name" value="LivM-like"/>
</dbReference>
<protein>
    <submittedName>
        <fullName evidence="11">Branched-chain amino acid transport system permease protein</fullName>
    </submittedName>
</protein>
<sequence>MTNRIALCLFAAIVILAPFIPGFPPFWIILLDNIGLAAIVAMGLVVLTGVGGLTSFGQAALAGFGAYSAAVLTTHYGWTPLATLPVALAVSALAALLLGFVTVRLAGHYLPLGTIAWGLALYYLFGQLELLGRHDGISSIPPLSIGPISFHEPARLHAVIWGALLLSGIATLNLLDSRIGRAIRSLRRGSTMAGAFGISASQAKLIVFVYAAVLAGLSGWLYAFFQSAVTPSPFNLNAGISYLFMAVVGGAGQVWGAIAGAFIITELRDVIQRVMPALIADSALYEPIVFGVLLIVLLQVAPDGLWPLVQRFLPEPKPRSVPANAEPLAGRAMPVARGEQILKVSEATKKFGGLTAVNAVNFGVKSGEIVALIGPNGAGKSTTFNLITGVLALSSGTVSFAGQVISGIGQQRIAELGVARTFQHVKLLPDMSVLENVALGGHLRGRKGLLSALLRLDRREEAALFAEAARQIERVGLAEHMHKPAGSLALGQQRIVEIARALTMNPSLLLLDEPAAGLRHFEKGQLSQLLSQLRSEGMSLLLVEHDMGFVMGLTDHIVVLDFGTKIAEGPPDVIRKHPAVLEAYLGGAAEPKPTSPAVSGGAEA</sequence>
<dbReference type="CDD" id="cd06581">
    <property type="entry name" value="TM_PBP1_LivM_like"/>
    <property type="match status" value="1"/>
</dbReference>
<proteinExistence type="predicted"/>
<dbReference type="EMBL" id="JBEPMB010000003">
    <property type="protein sequence ID" value="MET3614335.1"/>
    <property type="molecule type" value="Genomic_DNA"/>
</dbReference>
<dbReference type="SMART" id="SM00382">
    <property type="entry name" value="AAA"/>
    <property type="match status" value="1"/>
</dbReference>
<organism evidence="11 12">
    <name type="scientific">Rhizobium aquaticum</name>
    <dbReference type="NCBI Taxonomy" id="1549636"/>
    <lineage>
        <taxon>Bacteria</taxon>
        <taxon>Pseudomonadati</taxon>
        <taxon>Pseudomonadota</taxon>
        <taxon>Alphaproteobacteria</taxon>
        <taxon>Hyphomicrobiales</taxon>
        <taxon>Rhizobiaceae</taxon>
        <taxon>Rhizobium/Agrobacterium group</taxon>
        <taxon>Rhizobium</taxon>
    </lineage>
</organism>
<evidence type="ECO:0000256" key="3">
    <source>
        <dbReference type="ARBA" id="ARBA00022475"/>
    </source>
</evidence>
<dbReference type="InterPro" id="IPR001851">
    <property type="entry name" value="ABC_transp_permease"/>
</dbReference>
<keyword evidence="12" id="KW-1185">Reference proteome</keyword>
<dbReference type="InterPro" id="IPR003439">
    <property type="entry name" value="ABC_transporter-like_ATP-bd"/>
</dbReference>
<keyword evidence="6" id="KW-0067">ATP-binding</keyword>
<accession>A0ABV2J0Q6</accession>
<dbReference type="InterPro" id="IPR027417">
    <property type="entry name" value="P-loop_NTPase"/>
</dbReference>
<dbReference type="Pfam" id="PF00005">
    <property type="entry name" value="ABC_tran"/>
    <property type="match status" value="1"/>
</dbReference>
<dbReference type="InterPro" id="IPR051120">
    <property type="entry name" value="ABC_AA/LPS_Transport"/>
</dbReference>
<feature type="transmembrane region" description="Helical" evidence="9">
    <location>
        <begin position="156"/>
        <end position="175"/>
    </location>
</feature>
<reference evidence="11 12" key="1">
    <citation type="submission" date="2024-06" db="EMBL/GenBank/DDBJ databases">
        <title>Genomic Encyclopedia of Type Strains, Phase IV (KMG-IV): sequencing the most valuable type-strain genomes for metagenomic binning, comparative biology and taxonomic classification.</title>
        <authorList>
            <person name="Goeker M."/>
        </authorList>
    </citation>
    <scope>NUCLEOTIDE SEQUENCE [LARGE SCALE GENOMIC DNA]</scope>
    <source>
        <strain evidence="11 12">DSM 29780</strain>
    </source>
</reference>
<evidence type="ECO:0000259" key="10">
    <source>
        <dbReference type="PROSITE" id="PS50893"/>
    </source>
</evidence>
<dbReference type="CDD" id="cd03219">
    <property type="entry name" value="ABC_Mj1267_LivG_branched"/>
    <property type="match status" value="1"/>
</dbReference>
<keyword evidence="3" id="KW-1003">Cell membrane</keyword>
<evidence type="ECO:0000313" key="11">
    <source>
        <dbReference type="EMBL" id="MET3614335.1"/>
    </source>
</evidence>
<feature type="transmembrane region" description="Helical" evidence="9">
    <location>
        <begin position="284"/>
        <end position="301"/>
    </location>
</feature>
<dbReference type="PANTHER" id="PTHR45772:SF2">
    <property type="entry name" value="ABC TRANSPORTER ATP-BINDING PROTEIN"/>
    <property type="match status" value="1"/>
</dbReference>
<dbReference type="SUPFAM" id="SSF52540">
    <property type="entry name" value="P-loop containing nucleoside triphosphate hydrolases"/>
    <property type="match status" value="1"/>
</dbReference>
<feature type="domain" description="ABC transporter" evidence="10">
    <location>
        <begin position="342"/>
        <end position="587"/>
    </location>
</feature>
<keyword evidence="2" id="KW-0813">Transport</keyword>
<name>A0ABV2J0Q6_9HYPH</name>
<feature type="transmembrane region" description="Helical" evidence="9">
    <location>
        <begin position="242"/>
        <end position="264"/>
    </location>
</feature>
<feature type="transmembrane region" description="Helical" evidence="9">
    <location>
        <begin position="196"/>
        <end position="222"/>
    </location>
</feature>
<dbReference type="Pfam" id="PF12399">
    <property type="entry name" value="BCA_ABC_TP_C"/>
    <property type="match status" value="1"/>
</dbReference>
<evidence type="ECO:0000313" key="12">
    <source>
        <dbReference type="Proteomes" id="UP001549047"/>
    </source>
</evidence>
<evidence type="ECO:0000256" key="2">
    <source>
        <dbReference type="ARBA" id="ARBA00022448"/>
    </source>
</evidence>
<evidence type="ECO:0000256" key="6">
    <source>
        <dbReference type="ARBA" id="ARBA00022840"/>
    </source>
</evidence>
<evidence type="ECO:0000256" key="9">
    <source>
        <dbReference type="SAM" id="Phobius"/>
    </source>
</evidence>
<keyword evidence="8 9" id="KW-0472">Membrane</keyword>
<dbReference type="InterPro" id="IPR032823">
    <property type="entry name" value="BCA_ABC_TP_C"/>
</dbReference>
<dbReference type="Gene3D" id="3.40.50.300">
    <property type="entry name" value="P-loop containing nucleotide triphosphate hydrolases"/>
    <property type="match status" value="1"/>
</dbReference>
<dbReference type="RefSeq" id="WP_354556832.1">
    <property type="nucleotide sequence ID" value="NZ_JBEPMB010000003.1"/>
</dbReference>
<dbReference type="InterPro" id="IPR003593">
    <property type="entry name" value="AAA+_ATPase"/>
</dbReference>
<keyword evidence="7 9" id="KW-1133">Transmembrane helix</keyword>
<dbReference type="PANTHER" id="PTHR45772">
    <property type="entry name" value="CONSERVED COMPONENT OF ABC TRANSPORTER FOR NATURAL AMINO ACIDS-RELATED"/>
    <property type="match status" value="1"/>
</dbReference>
<dbReference type="Proteomes" id="UP001549047">
    <property type="component" value="Unassembled WGS sequence"/>
</dbReference>